<keyword evidence="1" id="KW-0378">Hydrolase</keyword>
<evidence type="ECO:0000256" key="1">
    <source>
        <dbReference type="ARBA" id="ARBA00022801"/>
    </source>
</evidence>
<evidence type="ECO:0000256" key="2">
    <source>
        <dbReference type="PIRSR" id="PIRSR613078-1"/>
    </source>
</evidence>
<evidence type="ECO:0000313" key="4">
    <source>
        <dbReference type="EMBL" id="ANY66495.1"/>
    </source>
</evidence>
<dbReference type="InterPro" id="IPR051695">
    <property type="entry name" value="Phosphoglycerate_Mutase"/>
</dbReference>
<feature type="active site" description="Proton donor/acceptor" evidence="2">
    <location>
        <position position="84"/>
    </location>
</feature>
<dbReference type="PANTHER" id="PTHR46517">
    <property type="entry name" value="FRUCTOSE-2,6-BISPHOSPHATASE TIGAR"/>
    <property type="match status" value="1"/>
</dbReference>
<dbReference type="GO" id="GO:0045820">
    <property type="term" value="P:negative regulation of glycolytic process"/>
    <property type="evidence" value="ECO:0007669"/>
    <property type="project" value="TreeGrafter"/>
</dbReference>
<dbReference type="SMART" id="SM00855">
    <property type="entry name" value="PGAM"/>
    <property type="match status" value="1"/>
</dbReference>
<dbReference type="GO" id="GO:0016301">
    <property type="term" value="F:kinase activity"/>
    <property type="evidence" value="ECO:0007669"/>
    <property type="project" value="UniProtKB-KW"/>
</dbReference>
<proteinExistence type="predicted"/>
<keyword evidence="4" id="KW-0418">Kinase</keyword>
<reference evidence="4" key="1">
    <citation type="submission" date="2016-08" db="EMBL/GenBank/DDBJ databases">
        <title>Complete Genome Seqeunce of Paenibacillus sp. BIHB 4019 from tea rhizoplane.</title>
        <authorList>
            <person name="Thakur R."/>
            <person name="Swarnkar M.K."/>
            <person name="Gulati A."/>
        </authorList>
    </citation>
    <scope>NUCLEOTIDE SEQUENCE [LARGE SCALE GENOMIC DNA]</scope>
    <source>
        <strain evidence="4">BIHB4019</strain>
    </source>
</reference>
<keyword evidence="4" id="KW-0808">Transferase</keyword>
<feature type="binding site" evidence="3">
    <location>
        <position position="58"/>
    </location>
    <ligand>
        <name>substrate</name>
    </ligand>
</feature>
<dbReference type="InterPro" id="IPR029033">
    <property type="entry name" value="His_PPase_superfam"/>
</dbReference>
<dbReference type="AlphaFoldDB" id="A0A1B2DFN7"/>
<dbReference type="GO" id="GO:0005829">
    <property type="term" value="C:cytosol"/>
    <property type="evidence" value="ECO:0007669"/>
    <property type="project" value="TreeGrafter"/>
</dbReference>
<sequence>MTKIGWIRHGVTQWNVEGRAQGSTDIPLNEEGLRQAEVLAERLSKEEWHHIYSSDLQRALVTAEAVAKRLGGGMAVKQDERLREMGGGLLEGTTEAERIEKWGADWREMDWQGESHESVVGRGSEVLREIALNHPGENVLIVSHGALIGRCLKELVPDAYKNEPLQNTSISTIHANAAGGWTCEKFNCALHLSGVVNEAAAK</sequence>
<dbReference type="RefSeq" id="WP_099517813.1">
    <property type="nucleotide sequence ID" value="NZ_CP016808.1"/>
</dbReference>
<dbReference type="SUPFAM" id="SSF53254">
    <property type="entry name" value="Phosphoglycerate mutase-like"/>
    <property type="match status" value="1"/>
</dbReference>
<dbReference type="Gene3D" id="3.40.50.1240">
    <property type="entry name" value="Phosphoglycerate mutase-like"/>
    <property type="match status" value="1"/>
</dbReference>
<dbReference type="Pfam" id="PF00300">
    <property type="entry name" value="His_Phos_1"/>
    <property type="match status" value="1"/>
</dbReference>
<accession>A0A1B2DFN7</accession>
<dbReference type="EMBL" id="CP016808">
    <property type="protein sequence ID" value="ANY66495.1"/>
    <property type="molecule type" value="Genomic_DNA"/>
</dbReference>
<protein>
    <submittedName>
        <fullName evidence="4">Phosphoglycerate kinase</fullName>
    </submittedName>
</protein>
<dbReference type="GO" id="GO:0004331">
    <property type="term" value="F:fructose-2,6-bisphosphate 2-phosphatase activity"/>
    <property type="evidence" value="ECO:0007669"/>
    <property type="project" value="TreeGrafter"/>
</dbReference>
<evidence type="ECO:0000256" key="3">
    <source>
        <dbReference type="PIRSR" id="PIRSR613078-2"/>
    </source>
</evidence>
<dbReference type="GO" id="GO:0043456">
    <property type="term" value="P:regulation of pentose-phosphate shunt"/>
    <property type="evidence" value="ECO:0007669"/>
    <property type="project" value="TreeGrafter"/>
</dbReference>
<gene>
    <name evidence="4" type="ORF">BBD42_08515</name>
</gene>
<dbReference type="PANTHER" id="PTHR46517:SF1">
    <property type="entry name" value="FRUCTOSE-2,6-BISPHOSPHATASE TIGAR"/>
    <property type="match status" value="1"/>
</dbReference>
<name>A0A1B2DFN7_9BACL</name>
<dbReference type="InterPro" id="IPR013078">
    <property type="entry name" value="His_Pase_superF_clade-1"/>
</dbReference>
<organism evidence="4">
    <name type="scientific">Paenibacillus sp. BIHB 4019</name>
    <dbReference type="NCBI Taxonomy" id="1870819"/>
    <lineage>
        <taxon>Bacteria</taxon>
        <taxon>Bacillati</taxon>
        <taxon>Bacillota</taxon>
        <taxon>Bacilli</taxon>
        <taxon>Bacillales</taxon>
        <taxon>Paenibacillaceae</taxon>
        <taxon>Paenibacillus</taxon>
    </lineage>
</organism>
<feature type="binding site" evidence="3">
    <location>
        <begin position="8"/>
        <end position="15"/>
    </location>
    <ligand>
        <name>substrate</name>
    </ligand>
</feature>
<feature type="active site" description="Tele-phosphohistidine intermediate" evidence="2">
    <location>
        <position position="9"/>
    </location>
</feature>
<dbReference type="CDD" id="cd07067">
    <property type="entry name" value="HP_PGM_like"/>
    <property type="match status" value="1"/>
</dbReference>